<dbReference type="AlphaFoldDB" id="A0A2N5VTP9"/>
<sequence length="100" mass="10996">MKASLWRAFRTGKVIVIQSAGGLGNSLYQLMIATSFSNFHKKNKKQQCPSGPIPSRIRSTKSLGLVTIKVFLGGVSHHLILLVLESTFLIESCSRHQDNA</sequence>
<dbReference type="Proteomes" id="UP000235388">
    <property type="component" value="Unassembled WGS sequence"/>
</dbReference>
<name>A0A2N5VTP9_9BASI</name>
<reference evidence="1 2" key="1">
    <citation type="submission" date="2017-11" db="EMBL/GenBank/DDBJ databases">
        <title>De novo assembly and phasing of dikaryotic genomes from two isolates of Puccinia coronata f. sp. avenae, the causal agent of oat crown rust.</title>
        <authorList>
            <person name="Miller M.E."/>
            <person name="Zhang Y."/>
            <person name="Omidvar V."/>
            <person name="Sperschneider J."/>
            <person name="Schwessinger B."/>
            <person name="Raley C."/>
            <person name="Palmer J.M."/>
            <person name="Garnica D."/>
            <person name="Upadhyaya N."/>
            <person name="Rathjen J."/>
            <person name="Taylor J.M."/>
            <person name="Park R.F."/>
            <person name="Dodds P.N."/>
            <person name="Hirsch C.D."/>
            <person name="Kianian S.F."/>
            <person name="Figueroa M."/>
        </authorList>
    </citation>
    <scope>NUCLEOTIDE SEQUENCE [LARGE SCALE GENOMIC DNA]</scope>
    <source>
        <strain evidence="1">12NC29</strain>
    </source>
</reference>
<organism evidence="1 2">
    <name type="scientific">Puccinia coronata f. sp. avenae</name>
    <dbReference type="NCBI Taxonomy" id="200324"/>
    <lineage>
        <taxon>Eukaryota</taxon>
        <taxon>Fungi</taxon>
        <taxon>Dikarya</taxon>
        <taxon>Basidiomycota</taxon>
        <taxon>Pucciniomycotina</taxon>
        <taxon>Pucciniomycetes</taxon>
        <taxon>Pucciniales</taxon>
        <taxon>Pucciniaceae</taxon>
        <taxon>Puccinia</taxon>
    </lineage>
</organism>
<comment type="caution">
    <text evidence="1">The sequence shown here is derived from an EMBL/GenBank/DDBJ whole genome shotgun (WGS) entry which is preliminary data.</text>
</comment>
<evidence type="ECO:0000313" key="2">
    <source>
        <dbReference type="Proteomes" id="UP000235388"/>
    </source>
</evidence>
<gene>
    <name evidence="1" type="ORF">PCANC_13383</name>
</gene>
<protein>
    <submittedName>
        <fullName evidence="1">Uncharacterized protein</fullName>
    </submittedName>
</protein>
<proteinExistence type="predicted"/>
<accession>A0A2N5VTP9</accession>
<dbReference type="EMBL" id="PGCJ01000063">
    <property type="protein sequence ID" value="PLW53369.1"/>
    <property type="molecule type" value="Genomic_DNA"/>
</dbReference>
<evidence type="ECO:0000313" key="1">
    <source>
        <dbReference type="EMBL" id="PLW53369.1"/>
    </source>
</evidence>
<keyword evidence="2" id="KW-1185">Reference proteome</keyword>